<name>A0A2T7BHQ4_9BACT</name>
<dbReference type="InterPro" id="IPR032710">
    <property type="entry name" value="NTF2-like_dom_sf"/>
</dbReference>
<dbReference type="SUPFAM" id="SSF54427">
    <property type="entry name" value="NTF2-like"/>
    <property type="match status" value="1"/>
</dbReference>
<keyword evidence="1" id="KW-0732">Signal</keyword>
<organism evidence="2 3">
    <name type="scientific">Chitinophaga parva</name>
    <dbReference type="NCBI Taxonomy" id="2169414"/>
    <lineage>
        <taxon>Bacteria</taxon>
        <taxon>Pseudomonadati</taxon>
        <taxon>Bacteroidota</taxon>
        <taxon>Chitinophagia</taxon>
        <taxon>Chitinophagales</taxon>
        <taxon>Chitinophagaceae</taxon>
        <taxon>Chitinophaga</taxon>
    </lineage>
</organism>
<comment type="caution">
    <text evidence="2">The sequence shown here is derived from an EMBL/GenBank/DDBJ whole genome shotgun (WGS) entry which is preliminary data.</text>
</comment>
<dbReference type="Proteomes" id="UP000244450">
    <property type="component" value="Unassembled WGS sequence"/>
</dbReference>
<evidence type="ECO:0000313" key="2">
    <source>
        <dbReference type="EMBL" id="PUZ25802.1"/>
    </source>
</evidence>
<dbReference type="Gene3D" id="3.10.450.50">
    <property type="match status" value="1"/>
</dbReference>
<reference evidence="2 3" key="1">
    <citation type="submission" date="2018-04" db="EMBL/GenBank/DDBJ databases">
        <title>Chitinophaga fuyangensis sp. nov., isolated from soil in a chemical factory.</title>
        <authorList>
            <person name="Chen K."/>
        </authorList>
    </citation>
    <scope>NUCLEOTIDE SEQUENCE [LARGE SCALE GENOMIC DNA]</scope>
    <source>
        <strain evidence="2 3">LY-1</strain>
    </source>
</reference>
<accession>A0A2T7BHQ4</accession>
<keyword evidence="3" id="KW-1185">Reference proteome</keyword>
<dbReference type="RefSeq" id="WP_108687641.1">
    <property type="nucleotide sequence ID" value="NZ_QCYK01000002.1"/>
</dbReference>
<sequence>MKKILLLLFVWIAALLPAKAQSMIDPEDEAGIQQTIAGETAAYVNRDSALVLSYYTNDPITQAVWNAPDGGYGSYRGYEVLKANVASDFQKHPEKPIEPTVERTDWFFRPLGRDWMWVNFTQRSVTPDGKKMENYETRVMKKERGKWKIAVMYAMSDHGRH</sequence>
<dbReference type="EMBL" id="QCYK01000002">
    <property type="protein sequence ID" value="PUZ25802.1"/>
    <property type="molecule type" value="Genomic_DNA"/>
</dbReference>
<proteinExistence type="predicted"/>
<evidence type="ECO:0000313" key="3">
    <source>
        <dbReference type="Proteomes" id="UP000244450"/>
    </source>
</evidence>
<feature type="signal peptide" evidence="1">
    <location>
        <begin position="1"/>
        <end position="20"/>
    </location>
</feature>
<protein>
    <recommendedName>
        <fullName evidence="4">SnoaL-like domain-containing protein</fullName>
    </recommendedName>
</protein>
<gene>
    <name evidence="2" type="ORF">DCC81_16205</name>
</gene>
<evidence type="ECO:0008006" key="4">
    <source>
        <dbReference type="Google" id="ProtNLM"/>
    </source>
</evidence>
<dbReference type="AlphaFoldDB" id="A0A2T7BHQ4"/>
<dbReference type="OrthoDB" id="1119958at2"/>
<feature type="chain" id="PRO_5015717175" description="SnoaL-like domain-containing protein" evidence="1">
    <location>
        <begin position="21"/>
        <end position="161"/>
    </location>
</feature>
<evidence type="ECO:0000256" key="1">
    <source>
        <dbReference type="SAM" id="SignalP"/>
    </source>
</evidence>